<evidence type="ECO:0000313" key="3">
    <source>
        <dbReference type="Proteomes" id="UP000646749"/>
    </source>
</evidence>
<comment type="caution">
    <text evidence="2">The sequence shown here is derived from an EMBL/GenBank/DDBJ whole genome shotgun (WGS) entry which is preliminary data.</text>
</comment>
<reference evidence="2 3" key="1">
    <citation type="submission" date="2021-01" db="EMBL/GenBank/DDBJ databases">
        <title>Whole genome shotgun sequence of Plantactinospora endophytica NBRC 110450.</title>
        <authorList>
            <person name="Komaki H."/>
            <person name="Tamura T."/>
        </authorList>
    </citation>
    <scope>NUCLEOTIDE SEQUENCE [LARGE SCALE GENOMIC DNA]</scope>
    <source>
        <strain evidence="2 3">NBRC 110450</strain>
    </source>
</reference>
<feature type="domain" description="MrfA-like Zn-binding" evidence="1">
    <location>
        <begin position="458"/>
        <end position="559"/>
    </location>
</feature>
<sequence length="601" mass="66467">MTERRLRRMQTLNPFGVGAIVDMLGESFVAEDITRWKGRLHTIPAARIAAHFGVEELRTPPDVTDRGELPYYRFPQWLFCGACRSMTRWSIRREKPGKAPRCGNCRRSPQLVPMRFVAVCGNGHLDDVPWPAWAHSGGRRGREQRQCGKAELRFVHVTAVGGGLESLRVQCTTCSAERDLAHLTSPGALAKINWSCRGRQPWQNDNEAVACELSPVVLQRGASSVYFPDTGSAIDLPPESDWATWSEDAVRVEQHPFFRALLGSPDSHVRDGMIEVIAAATEVTVAQVRAVLNDRLGTTTTSADTPGDLAEREWLALTNPRDDHDHRDRFITRRAPFPAAAGHGGLQPVVDQLARRISDVVMVDRLREIRVLRGFRRHTMDIHIPADLGRRSGSLPAIEIFGEGIFVRFDEELMQRWEYQPPVLRRTESLRKRLAGSMHARWIEVEPTPRLVLLHTVAHLLLRQLAFDAGYPSSSLRERIYASLPDAQIPMAGVLIYTAAGDSEGTLGGLARSGRADRLAVTIVSALAAAQWCSLDPVCSESTAQGPDGLSMAACHACTLAAETSCTLGNLLLDRNLVVHEEYGYMREPLAELIAVRAGTA</sequence>
<dbReference type="InterPro" id="IPR047721">
    <property type="entry name" value="DrmB"/>
</dbReference>
<accession>A0ABQ4E8V8</accession>
<protein>
    <recommendedName>
        <fullName evidence="1">MrfA-like Zn-binding domain-containing protein</fullName>
    </recommendedName>
</protein>
<gene>
    <name evidence="2" type="ORF">Pen02_60520</name>
</gene>
<proteinExistence type="predicted"/>
<dbReference type="NCBIfam" id="NF038324">
    <property type="entry name" value="DrmB_fam"/>
    <property type="match status" value="1"/>
</dbReference>
<organism evidence="2 3">
    <name type="scientific">Plantactinospora endophytica</name>
    <dbReference type="NCBI Taxonomy" id="673535"/>
    <lineage>
        <taxon>Bacteria</taxon>
        <taxon>Bacillati</taxon>
        <taxon>Actinomycetota</taxon>
        <taxon>Actinomycetes</taxon>
        <taxon>Micromonosporales</taxon>
        <taxon>Micromonosporaceae</taxon>
        <taxon>Plantactinospora</taxon>
    </lineage>
</organism>
<dbReference type="Proteomes" id="UP000646749">
    <property type="component" value="Unassembled WGS sequence"/>
</dbReference>
<evidence type="ECO:0000313" key="2">
    <source>
        <dbReference type="EMBL" id="GIG91116.1"/>
    </source>
</evidence>
<evidence type="ECO:0000259" key="1">
    <source>
        <dbReference type="Pfam" id="PF09369"/>
    </source>
</evidence>
<dbReference type="InterPro" id="IPR018973">
    <property type="entry name" value="MZB"/>
</dbReference>
<dbReference type="Pfam" id="PF09369">
    <property type="entry name" value="MZB"/>
    <property type="match status" value="1"/>
</dbReference>
<name>A0ABQ4E8V8_9ACTN</name>
<dbReference type="EMBL" id="BONW01000033">
    <property type="protein sequence ID" value="GIG91116.1"/>
    <property type="molecule type" value="Genomic_DNA"/>
</dbReference>
<keyword evidence="3" id="KW-1185">Reference proteome</keyword>